<reference evidence="3" key="1">
    <citation type="submission" date="2019-07" db="EMBL/GenBank/DDBJ databases">
        <title>Hyphodiscus hymeniophilus genome sequencing and assembly.</title>
        <authorList>
            <person name="Kramer G."/>
            <person name="Nodwell J."/>
        </authorList>
    </citation>
    <scope>NUCLEOTIDE SEQUENCE</scope>
    <source>
        <strain evidence="3">ATCC 34498</strain>
    </source>
</reference>
<feature type="region of interest" description="Disordered" evidence="1">
    <location>
        <begin position="838"/>
        <end position="859"/>
    </location>
</feature>
<feature type="compositionally biased region" description="Polar residues" evidence="1">
    <location>
        <begin position="373"/>
        <end position="382"/>
    </location>
</feature>
<evidence type="ECO:0000313" key="4">
    <source>
        <dbReference type="Proteomes" id="UP000785200"/>
    </source>
</evidence>
<feature type="region of interest" description="Disordered" evidence="1">
    <location>
        <begin position="331"/>
        <end position="474"/>
    </location>
</feature>
<name>A0A9P6VEM2_9HELO</name>
<feature type="region of interest" description="Disordered" evidence="1">
    <location>
        <begin position="876"/>
        <end position="1010"/>
    </location>
</feature>
<evidence type="ECO:0000313" key="3">
    <source>
        <dbReference type="EMBL" id="KAG0646443.1"/>
    </source>
</evidence>
<dbReference type="EMBL" id="VNKQ01000015">
    <property type="protein sequence ID" value="KAG0646443.1"/>
    <property type="molecule type" value="Genomic_DNA"/>
</dbReference>
<dbReference type="PROSITE" id="PS50003">
    <property type="entry name" value="PH_DOMAIN"/>
    <property type="match status" value="1"/>
</dbReference>
<dbReference type="InterPro" id="IPR001849">
    <property type="entry name" value="PH_domain"/>
</dbReference>
<dbReference type="PANTHER" id="PTHR38700">
    <property type="entry name" value="YALI0E22418P"/>
    <property type="match status" value="1"/>
</dbReference>
<evidence type="ECO:0000259" key="2">
    <source>
        <dbReference type="PROSITE" id="PS50003"/>
    </source>
</evidence>
<dbReference type="CDD" id="cd05254">
    <property type="entry name" value="dTDP_HR_like_SDR_e"/>
    <property type="match status" value="1"/>
</dbReference>
<dbReference type="SUPFAM" id="SSF50729">
    <property type="entry name" value="PH domain-like"/>
    <property type="match status" value="1"/>
</dbReference>
<sequence>MPKKALITGATGLLGRQVVKAFQRQGWEVVGTGLTRAQPPSIIKLDLGDPSAVAAALKNVKPQIVVHCAANRFPDKCDSDPAGTRALNIDASSSLATLCAEQNIFLIYISTDYVFPGTEGDAPYEVTASPKPPNLYGETKYEGEKAVLKAYEKASMTGWGVVMRVPVLYGEAEQPKESAVNVLMDSIWKAQEKRANVKMDHWAIRYPTNTEDVGRVCQDVATKYLETDDKSSLPKILQFSSEDKFTKYEICELFAEIMGLPLDGMAANTEGNDPNASVQRPYDCHLSSKALKDIGIDVHTMDFKGWWRREARAFRKMLEEKATSPCAPAKYSRYRSVRQQAEVLKPPHRMSEKSEDAPVSKSMSRYRRPKSMIPNNDPTSPQSLPPVPAIPRVLDLASPTRRATDPIPSPQRPSGNERYGGRQSSRPRETETERLQRRARELRDQEQQQRSAEKERAERERREVEAKLDTEAEQARLADELLMEQKRKDLERLEAELDAAPARVTSPREKRGFFGRKRAPTVGTAPSTATGSSRSASEELQVKSRRTEQGRGNVAPTSEPRMRSQDPPLRATEQGGGGIIPGADAPMSAVNAGERRVLIRCKQSSINLPITPETTPIDLIFSAANILNQDIIPSTAILLESYTQLGLERRIRRYEHIRDVMNSWDRDTQNALILQNTNSPNHDSDLLASLVPRDAPKPVSIHMYHSQKPGKWNKRYITLLSSGQIYVAKKAGAKPSDKDIANICHLSDFDIYTPSPQQMRKHLKPPKKYCHAIKSQQKTTMFLSTENFVHFFSTDDETLAEQWYAAVQEWRSWYLVNMRGEGGKSKRKTVADLGTRVPVRPVTKGGPNHNTKVSVDENPYTIGSFSPLLDMDRFEETDADSDDEDKPRQIPFHLRNSISLQPVQSRRERHPPPVSYRLPPEEDEFASSGLLGRTYSQRQRQQKEREVAAATVSQPQPFLDGPSLLNGTMPPPARTSDRSNSMKSTKRPETSAGPGKGKREKPKPLLDFTPQFKEAPQWDKAGKGKGFAPPVGVPLVEVATTPENPLADIPKTTLLRREGTVARPQTAGVGSRGEGAFIKGGLISGI</sequence>
<organism evidence="3 4">
    <name type="scientific">Hyphodiscus hymeniophilus</name>
    <dbReference type="NCBI Taxonomy" id="353542"/>
    <lineage>
        <taxon>Eukaryota</taxon>
        <taxon>Fungi</taxon>
        <taxon>Dikarya</taxon>
        <taxon>Ascomycota</taxon>
        <taxon>Pezizomycotina</taxon>
        <taxon>Leotiomycetes</taxon>
        <taxon>Helotiales</taxon>
        <taxon>Hyphodiscaceae</taxon>
        <taxon>Hyphodiscus</taxon>
    </lineage>
</organism>
<dbReference type="InterPro" id="IPR029071">
    <property type="entry name" value="Ubiquitin-like_domsf"/>
</dbReference>
<dbReference type="Gene3D" id="3.40.50.720">
    <property type="entry name" value="NAD(P)-binding Rossmann-like Domain"/>
    <property type="match status" value="1"/>
</dbReference>
<feature type="compositionally biased region" description="Basic and acidic residues" evidence="1">
    <location>
        <begin position="426"/>
        <end position="474"/>
    </location>
</feature>
<comment type="caution">
    <text evidence="3">The sequence shown here is derived from an EMBL/GenBank/DDBJ whole genome shotgun (WGS) entry which is preliminary data.</text>
</comment>
<dbReference type="PANTHER" id="PTHR38700:SF1">
    <property type="entry name" value="PH DOMAIN-CONTAINING PROTEIN"/>
    <property type="match status" value="1"/>
</dbReference>
<dbReference type="InterPro" id="IPR036291">
    <property type="entry name" value="NAD(P)-bd_dom_sf"/>
</dbReference>
<protein>
    <submittedName>
        <fullName evidence="3">Methionine adenosyltransferase II beta</fullName>
    </submittedName>
</protein>
<dbReference type="Proteomes" id="UP000785200">
    <property type="component" value="Unassembled WGS sequence"/>
</dbReference>
<keyword evidence="4" id="KW-1185">Reference proteome</keyword>
<feature type="domain" description="PH" evidence="2">
    <location>
        <begin position="694"/>
        <end position="812"/>
    </location>
</feature>
<dbReference type="InterPro" id="IPR029903">
    <property type="entry name" value="RmlD-like-bd"/>
</dbReference>
<feature type="compositionally biased region" description="Polar residues" evidence="1">
    <location>
        <begin position="524"/>
        <end position="535"/>
    </location>
</feature>
<dbReference type="SUPFAM" id="SSF51735">
    <property type="entry name" value="NAD(P)-binding Rossmann-fold domains"/>
    <property type="match status" value="1"/>
</dbReference>
<proteinExistence type="predicted"/>
<dbReference type="SUPFAM" id="SSF54236">
    <property type="entry name" value="Ubiquitin-like"/>
    <property type="match status" value="1"/>
</dbReference>
<feature type="compositionally biased region" description="Basic and acidic residues" evidence="1">
    <location>
        <begin position="536"/>
        <end position="549"/>
    </location>
</feature>
<dbReference type="InterPro" id="IPR011993">
    <property type="entry name" value="PH-like_dom_sf"/>
</dbReference>
<dbReference type="AlphaFoldDB" id="A0A9P6VEM2"/>
<dbReference type="Pfam" id="PF00169">
    <property type="entry name" value="PH"/>
    <property type="match status" value="1"/>
</dbReference>
<feature type="compositionally biased region" description="Basic and acidic residues" evidence="1">
    <location>
        <begin position="349"/>
        <end position="358"/>
    </location>
</feature>
<feature type="region of interest" description="Disordered" evidence="1">
    <location>
        <begin position="518"/>
        <end position="574"/>
    </location>
</feature>
<dbReference type="Gene3D" id="2.30.29.30">
    <property type="entry name" value="Pleckstrin-homology domain (PH domain)/Phosphotyrosine-binding domain (PTB)"/>
    <property type="match status" value="1"/>
</dbReference>
<accession>A0A9P6VEM2</accession>
<dbReference type="FunFam" id="3.40.50.720:FF:000357">
    <property type="entry name" value="Methionine adenosyltransferase 2 subunit beta"/>
    <property type="match status" value="1"/>
</dbReference>
<dbReference type="Pfam" id="PF04321">
    <property type="entry name" value="RmlD_sub_bind"/>
    <property type="match status" value="1"/>
</dbReference>
<gene>
    <name evidence="3" type="ORF">D0Z07_7550</name>
</gene>
<dbReference type="OrthoDB" id="6235964at2759"/>
<evidence type="ECO:0000256" key="1">
    <source>
        <dbReference type="SAM" id="MobiDB-lite"/>
    </source>
</evidence>